<dbReference type="EMBL" id="LR877150">
    <property type="protein sequence ID" value="CAD2216091.1"/>
    <property type="molecule type" value="Genomic_DNA"/>
</dbReference>
<proteinExistence type="predicted"/>
<feature type="compositionally biased region" description="Basic and acidic residues" evidence="1">
    <location>
        <begin position="27"/>
        <end position="39"/>
    </location>
</feature>
<accession>A0A7G2CAJ4</accession>
<keyword evidence="3" id="KW-1185">Reference proteome</keyword>
<dbReference type="AlphaFoldDB" id="A0A7G2CAJ4"/>
<evidence type="ECO:0000313" key="2">
    <source>
        <dbReference type="EMBL" id="CAD2216091.1"/>
    </source>
</evidence>
<protein>
    <submittedName>
        <fullName evidence="2">Uncharacterized protein</fullName>
    </submittedName>
</protein>
<name>A0A7G2CAJ4_9TRYP</name>
<feature type="region of interest" description="Disordered" evidence="1">
    <location>
        <begin position="90"/>
        <end position="115"/>
    </location>
</feature>
<gene>
    <name evidence="2" type="ORF">ADEAN_000355200</name>
</gene>
<evidence type="ECO:0000313" key="3">
    <source>
        <dbReference type="Proteomes" id="UP000515908"/>
    </source>
</evidence>
<sequence length="186" mass="21116">MVLENDGEASRKRLDAASHPTHPHKRPREDDATTHRPDSADDPLQSLFPSPLQRLQDRLTTLQSVLDRKEASIRQLQQLVQRREEELSQQAQQLETTRAEEEVRRGRQQAKMGDLAQANKTLSADLASKTQELEDTKEKMAKLARKALEFRSVVVACGRYLGLTDNNNAVPDVEEVLKKLREGTKQ</sequence>
<feature type="region of interest" description="Disordered" evidence="1">
    <location>
        <begin position="1"/>
        <end position="50"/>
    </location>
</feature>
<evidence type="ECO:0000256" key="1">
    <source>
        <dbReference type="SAM" id="MobiDB-lite"/>
    </source>
</evidence>
<dbReference type="VEuPathDB" id="TriTrypDB:ADEAN_000355200"/>
<reference evidence="2 3" key="1">
    <citation type="submission" date="2020-08" db="EMBL/GenBank/DDBJ databases">
        <authorList>
            <person name="Newling K."/>
            <person name="Davey J."/>
            <person name="Forrester S."/>
        </authorList>
    </citation>
    <scope>NUCLEOTIDE SEQUENCE [LARGE SCALE GENOMIC DNA]</scope>
    <source>
        <strain evidence="3">Crithidia deanei Carvalho (ATCC PRA-265)</strain>
    </source>
</reference>
<organism evidence="2 3">
    <name type="scientific">Angomonas deanei</name>
    <dbReference type="NCBI Taxonomy" id="59799"/>
    <lineage>
        <taxon>Eukaryota</taxon>
        <taxon>Discoba</taxon>
        <taxon>Euglenozoa</taxon>
        <taxon>Kinetoplastea</taxon>
        <taxon>Metakinetoplastina</taxon>
        <taxon>Trypanosomatida</taxon>
        <taxon>Trypanosomatidae</taxon>
        <taxon>Strigomonadinae</taxon>
        <taxon>Angomonas</taxon>
    </lineage>
</organism>
<dbReference type="Proteomes" id="UP000515908">
    <property type="component" value="Chromosome 06"/>
</dbReference>